<dbReference type="InterPro" id="IPR003439">
    <property type="entry name" value="ABC_transporter-like_ATP-bd"/>
</dbReference>
<dbReference type="InterPro" id="IPR017871">
    <property type="entry name" value="ABC_transporter-like_CS"/>
</dbReference>
<dbReference type="PANTHER" id="PTHR42788">
    <property type="entry name" value="TAURINE IMPORT ATP-BINDING PROTEIN-RELATED"/>
    <property type="match status" value="1"/>
</dbReference>
<organism evidence="3 4">
    <name type="scientific">Paenibacillus allorhizosphaerae</name>
    <dbReference type="NCBI Taxonomy" id="2849866"/>
    <lineage>
        <taxon>Bacteria</taxon>
        <taxon>Bacillati</taxon>
        <taxon>Bacillota</taxon>
        <taxon>Bacilli</taxon>
        <taxon>Bacillales</taxon>
        <taxon>Paenibacillaceae</taxon>
        <taxon>Paenibacillus</taxon>
    </lineage>
</organism>
<dbReference type="InterPro" id="IPR050166">
    <property type="entry name" value="ABC_transporter_ATP-bind"/>
</dbReference>
<name>A0ABM8VJV5_9BACL</name>
<dbReference type="PROSITE" id="PS00211">
    <property type="entry name" value="ABC_TRANSPORTER_1"/>
    <property type="match status" value="1"/>
</dbReference>
<keyword evidence="4" id="KW-1185">Reference proteome</keyword>
<dbReference type="EMBL" id="CAJVCE010000010">
    <property type="protein sequence ID" value="CAG7646171.1"/>
    <property type="molecule type" value="Genomic_DNA"/>
</dbReference>
<dbReference type="CDD" id="cd03293">
    <property type="entry name" value="ABC_NrtD_SsuB_transporters"/>
    <property type="match status" value="1"/>
</dbReference>
<reference evidence="3 4" key="1">
    <citation type="submission" date="2021-06" db="EMBL/GenBank/DDBJ databases">
        <authorList>
            <person name="Criscuolo A."/>
        </authorList>
    </citation>
    <scope>NUCLEOTIDE SEQUENCE [LARGE SCALE GENOMIC DNA]</scope>
    <source>
        <strain evidence="4">CIP 111802</strain>
    </source>
</reference>
<dbReference type="PROSITE" id="PS50893">
    <property type="entry name" value="ABC_TRANSPORTER_2"/>
    <property type="match status" value="1"/>
</dbReference>
<dbReference type="PANTHER" id="PTHR42788:SF13">
    <property type="entry name" value="ALIPHATIC SULFONATES IMPORT ATP-BINDING PROTEIN SSUB"/>
    <property type="match status" value="1"/>
</dbReference>
<keyword evidence="3" id="KW-0067">ATP-binding</keyword>
<protein>
    <submittedName>
        <fullName evidence="3">Vitamin B12 import ATP-binding protein BtuD</fullName>
    </submittedName>
</protein>
<accession>A0ABM8VJV5</accession>
<evidence type="ECO:0000256" key="1">
    <source>
        <dbReference type="ARBA" id="ARBA00022448"/>
    </source>
</evidence>
<evidence type="ECO:0000259" key="2">
    <source>
        <dbReference type="PROSITE" id="PS50893"/>
    </source>
</evidence>
<keyword evidence="1" id="KW-0813">Transport</keyword>
<dbReference type="GO" id="GO:0005524">
    <property type="term" value="F:ATP binding"/>
    <property type="evidence" value="ECO:0007669"/>
    <property type="project" value="UniProtKB-KW"/>
</dbReference>
<evidence type="ECO:0000313" key="3">
    <source>
        <dbReference type="EMBL" id="CAG7646171.1"/>
    </source>
</evidence>
<gene>
    <name evidence="3" type="primary">btuD_18</name>
    <name evidence="3" type="ORF">PAECIP111802_03676</name>
</gene>
<dbReference type="RefSeq" id="WP_218099981.1">
    <property type="nucleotide sequence ID" value="NZ_CAJVCE010000010.1"/>
</dbReference>
<feature type="domain" description="ABC transporter" evidence="2">
    <location>
        <begin position="8"/>
        <end position="243"/>
    </location>
</feature>
<evidence type="ECO:0000313" key="4">
    <source>
        <dbReference type="Proteomes" id="UP000730618"/>
    </source>
</evidence>
<dbReference type="Pfam" id="PF00005">
    <property type="entry name" value="ABC_tran"/>
    <property type="match status" value="1"/>
</dbReference>
<dbReference type="SMART" id="SM00382">
    <property type="entry name" value="AAA"/>
    <property type="match status" value="1"/>
</dbReference>
<dbReference type="InterPro" id="IPR003593">
    <property type="entry name" value="AAA+_ATPase"/>
</dbReference>
<keyword evidence="3" id="KW-0547">Nucleotide-binding</keyword>
<comment type="caution">
    <text evidence="3">The sequence shown here is derived from an EMBL/GenBank/DDBJ whole genome shotgun (WGS) entry which is preliminary data.</text>
</comment>
<proteinExistence type="predicted"/>
<sequence>MDTRVPKVRVSNISKQFTVWVEDKEQVIRALDNVSFSVNAGEIVALAGTSGCGKTTMLRILMGLEQASSGTVEIDGNKVNGPGFDRGMIFQHAGLLPWRSALENVEYGLEVKKIPKQQRREAAQHYLELVGLKDFMHHRPNQLSGGMQQRVGIARALAIDPEVLLMDEPFGALDAQTRESMQEELLRIQQQTTKTILFVTHDLDEAVLLADKVLVLFPGPGRIHEIVDIHIPHPRTDTIAVRGSEEFNQKRYHIWKTLKTASTLQANPIPAEVR</sequence>
<dbReference type="Proteomes" id="UP000730618">
    <property type="component" value="Unassembled WGS sequence"/>
</dbReference>